<accession>A0AAV5E922</accession>
<name>A0AAV5E922_ELECO</name>
<feature type="repeat" description="PPR" evidence="3">
    <location>
        <begin position="119"/>
        <end position="153"/>
    </location>
</feature>
<evidence type="ECO:0000313" key="5">
    <source>
        <dbReference type="Proteomes" id="UP001054889"/>
    </source>
</evidence>
<dbReference type="Pfam" id="PF13041">
    <property type="entry name" value="PPR_2"/>
    <property type="match status" value="5"/>
</dbReference>
<dbReference type="GO" id="GO:0009451">
    <property type="term" value="P:RNA modification"/>
    <property type="evidence" value="ECO:0007669"/>
    <property type="project" value="InterPro"/>
</dbReference>
<dbReference type="PANTHER" id="PTHR47926:SF343">
    <property type="entry name" value="PENTACOTRIPEPTIDE-REPEAT REGION OF PRORP DOMAIN-CONTAINING PROTEIN"/>
    <property type="match status" value="1"/>
</dbReference>
<keyword evidence="2" id="KW-0809">Transit peptide</keyword>
<feature type="repeat" description="PPR" evidence="3">
    <location>
        <begin position="395"/>
        <end position="429"/>
    </location>
</feature>
<organism evidence="4 5">
    <name type="scientific">Eleusine coracana subsp. coracana</name>
    <dbReference type="NCBI Taxonomy" id="191504"/>
    <lineage>
        <taxon>Eukaryota</taxon>
        <taxon>Viridiplantae</taxon>
        <taxon>Streptophyta</taxon>
        <taxon>Embryophyta</taxon>
        <taxon>Tracheophyta</taxon>
        <taxon>Spermatophyta</taxon>
        <taxon>Magnoliopsida</taxon>
        <taxon>Liliopsida</taxon>
        <taxon>Poales</taxon>
        <taxon>Poaceae</taxon>
        <taxon>PACMAD clade</taxon>
        <taxon>Chloridoideae</taxon>
        <taxon>Cynodonteae</taxon>
        <taxon>Eleusininae</taxon>
        <taxon>Eleusine</taxon>
    </lineage>
</organism>
<dbReference type="FunFam" id="1.25.40.10:FF:001374">
    <property type="entry name" value="Pentatricopeptide repeat-containing protein"/>
    <property type="match status" value="1"/>
</dbReference>
<dbReference type="Pfam" id="PF20431">
    <property type="entry name" value="E_motif"/>
    <property type="match status" value="1"/>
</dbReference>
<evidence type="ECO:0000256" key="3">
    <source>
        <dbReference type="PROSITE-ProRule" id="PRU00708"/>
    </source>
</evidence>
<dbReference type="PROSITE" id="PS51375">
    <property type="entry name" value="PPR"/>
    <property type="match status" value="8"/>
</dbReference>
<proteinExistence type="predicted"/>
<gene>
    <name evidence="4" type="primary">gb06309</name>
    <name evidence="4" type="ORF">PR202_gb06309</name>
</gene>
<keyword evidence="5" id="KW-1185">Reference proteome</keyword>
<dbReference type="PANTHER" id="PTHR47926">
    <property type="entry name" value="PENTATRICOPEPTIDE REPEAT-CONTAINING PROTEIN"/>
    <property type="match status" value="1"/>
</dbReference>
<feature type="repeat" description="PPR" evidence="3">
    <location>
        <begin position="496"/>
        <end position="530"/>
    </location>
</feature>
<sequence>MESSQCLLRVLAEMANFAAQLAAVLQACIKRSAGPKPSRAHAKAAHARVLAAGLAADTFLLNRLVELYSLAGLPCHALRAFRSLPDPNVYSYNAAISAACRAGDLTAARDLLGGMPDRNAVSWNTVISAVARSECPGDALELYRGMLEEGLAPTHFTLASVLSACGAVAALDDGRRCHGLAVKVGLDVNPFVENALLGMYTKCGSVADAVRLFDGIARPNEVSFTAMMGGLAQSGTFEDALRLFARMSRTGVRVDPVAVSSVLGACAQACTGEYNVALAIRLGQCIHALVVRKGFGSDQHVGNTLMDMYAKGMEMKEAMKVFESMPSVSIVSWNILITGYGQVGCYDKAMQVLDLMQESGFVPDEVTFSNMLAAFIKARDVQSARAMFDKISRPSVTTWNTLLSGYCQEELHQDTIQLFRRMQHQDMRPDRTTLAVILSSCSRLGILEHGKQAHSASVRLLLHNDMFVASGLVDMYSKCGQIDIARSIFSRMNERDVVCWNSMISGLAIHSLNKEAFDFFKQMRENGMFPTESSYASMINSCARLSSIPQGRQIHGQVLKDGYDQNVYVGSALIDMYAKCGNMDDARLFFDCMIMKNIVAWNEMIHGYAQNGLGDKAVELFEYMLTTKQKPDSVTFIAVLTGCSHSGLVDKAIAFFNSMESTCGITPLAEHYTCLIDALGRAGRLIEVESLIDKMSYKDDPIVWEVLLAACVVHANAELGECASKHLFRLDPKNPSPYMLLSNIYASLGRHGDASAVRALMSSRGVVKGRGYSWVDHKDGSLAFMVADDLGMDAGEFSVSSDHEYTSRITEGHQDETCVG</sequence>
<dbReference type="FunFam" id="1.25.40.10:FF:002537">
    <property type="entry name" value="Pentatricopeptide repeat-containing protein"/>
    <property type="match status" value="1"/>
</dbReference>
<dbReference type="FunFam" id="1.25.40.10:FF:001093">
    <property type="entry name" value="Pentatricopeptide repeat-containing protein At2g34400"/>
    <property type="match status" value="1"/>
</dbReference>
<dbReference type="Proteomes" id="UP001054889">
    <property type="component" value="Unassembled WGS sequence"/>
</dbReference>
<feature type="repeat" description="PPR" evidence="3">
    <location>
        <begin position="632"/>
        <end position="662"/>
    </location>
</feature>
<dbReference type="FunFam" id="1.25.40.10:FF:000343">
    <property type="entry name" value="Pentatricopeptide repeat-containing protein At3g58590"/>
    <property type="match status" value="1"/>
</dbReference>
<dbReference type="EMBL" id="BQKI01000074">
    <property type="protein sequence ID" value="GJN19072.1"/>
    <property type="molecule type" value="Genomic_DNA"/>
</dbReference>
<feature type="repeat" description="PPR" evidence="3">
    <location>
        <begin position="220"/>
        <end position="254"/>
    </location>
</feature>
<dbReference type="Gene3D" id="1.25.40.10">
    <property type="entry name" value="Tetratricopeptide repeat domain"/>
    <property type="match status" value="6"/>
</dbReference>
<dbReference type="NCBIfam" id="TIGR00756">
    <property type="entry name" value="PPR"/>
    <property type="match status" value="9"/>
</dbReference>
<evidence type="ECO:0000313" key="4">
    <source>
        <dbReference type="EMBL" id="GJN19072.1"/>
    </source>
</evidence>
<dbReference type="InterPro" id="IPR046960">
    <property type="entry name" value="PPR_At4g14850-like_plant"/>
</dbReference>
<keyword evidence="1" id="KW-0677">Repeat</keyword>
<dbReference type="Pfam" id="PF01535">
    <property type="entry name" value="PPR"/>
    <property type="match status" value="4"/>
</dbReference>
<evidence type="ECO:0000256" key="1">
    <source>
        <dbReference type="ARBA" id="ARBA00022737"/>
    </source>
</evidence>
<feature type="repeat" description="PPR" evidence="3">
    <location>
        <begin position="597"/>
        <end position="631"/>
    </location>
</feature>
<evidence type="ECO:0000256" key="2">
    <source>
        <dbReference type="ARBA" id="ARBA00022946"/>
    </source>
</evidence>
<dbReference type="GO" id="GO:0003723">
    <property type="term" value="F:RNA binding"/>
    <property type="evidence" value="ECO:0007669"/>
    <property type="project" value="InterPro"/>
</dbReference>
<evidence type="ECO:0008006" key="6">
    <source>
        <dbReference type="Google" id="ProtNLM"/>
    </source>
</evidence>
<protein>
    <recommendedName>
        <fullName evidence="6">Pentatricopeptide repeat-containing protein</fullName>
    </recommendedName>
</protein>
<dbReference type="AlphaFoldDB" id="A0AAV5E922"/>
<comment type="caution">
    <text evidence="4">The sequence shown here is derived from an EMBL/GenBank/DDBJ whole genome shotgun (WGS) entry which is preliminary data.</text>
</comment>
<dbReference type="InterPro" id="IPR046848">
    <property type="entry name" value="E_motif"/>
</dbReference>
<dbReference type="InterPro" id="IPR002885">
    <property type="entry name" value="PPR_rpt"/>
</dbReference>
<dbReference type="FunFam" id="1.25.40.10:FF:000688">
    <property type="entry name" value="Pentatricopeptide repeat-containing protein"/>
    <property type="match status" value="1"/>
</dbReference>
<feature type="repeat" description="PPR" evidence="3">
    <location>
        <begin position="329"/>
        <end position="363"/>
    </location>
</feature>
<dbReference type="FunFam" id="1.25.40.10:FF:000782">
    <property type="entry name" value="Pentatricopeptide repeat-containing protein"/>
    <property type="match status" value="1"/>
</dbReference>
<reference evidence="4" key="1">
    <citation type="journal article" date="2018" name="DNA Res.">
        <title>Multiple hybrid de novo genome assembly of finger millet, an orphan allotetraploid crop.</title>
        <authorList>
            <person name="Hatakeyama M."/>
            <person name="Aluri S."/>
            <person name="Balachadran M.T."/>
            <person name="Sivarajan S.R."/>
            <person name="Patrignani A."/>
            <person name="Gruter S."/>
            <person name="Poveda L."/>
            <person name="Shimizu-Inatsugi R."/>
            <person name="Baeten J."/>
            <person name="Francoijs K.J."/>
            <person name="Nataraja K.N."/>
            <person name="Reddy Y.A.N."/>
            <person name="Phadnis S."/>
            <person name="Ravikumar R.L."/>
            <person name="Schlapbach R."/>
            <person name="Sreeman S.M."/>
            <person name="Shimizu K.K."/>
        </authorList>
    </citation>
    <scope>NUCLEOTIDE SEQUENCE</scope>
</reference>
<dbReference type="InterPro" id="IPR011990">
    <property type="entry name" value="TPR-like_helical_dom_sf"/>
</dbReference>
<feature type="repeat" description="PPR" evidence="3">
    <location>
        <begin position="88"/>
        <end position="118"/>
    </location>
</feature>
<reference evidence="4" key="2">
    <citation type="submission" date="2021-12" db="EMBL/GenBank/DDBJ databases">
        <title>Resequencing data analysis of finger millet.</title>
        <authorList>
            <person name="Hatakeyama M."/>
            <person name="Aluri S."/>
            <person name="Balachadran M.T."/>
            <person name="Sivarajan S.R."/>
            <person name="Poveda L."/>
            <person name="Shimizu-Inatsugi R."/>
            <person name="Schlapbach R."/>
            <person name="Sreeman S.M."/>
            <person name="Shimizu K.K."/>
        </authorList>
    </citation>
    <scope>NUCLEOTIDE SEQUENCE</scope>
</reference>